<gene>
    <name evidence="8" type="primary">LOC104763711</name>
</gene>
<dbReference type="Gene3D" id="3.30.1360.40">
    <property type="match status" value="1"/>
</dbReference>
<name>A0ABM0XFR5_CAMSA</name>
<evidence type="ECO:0000256" key="4">
    <source>
        <dbReference type="ARBA" id="ARBA00022917"/>
    </source>
</evidence>
<dbReference type="InterPro" id="IPR036191">
    <property type="entry name" value="RRF_sf"/>
</dbReference>
<dbReference type="PANTHER" id="PTHR20982">
    <property type="entry name" value="RIBOSOME RECYCLING FACTOR"/>
    <property type="match status" value="1"/>
</dbReference>
<comment type="function">
    <text evidence="1">Responsible for the release of ribosomes from messenger RNA at the termination of chloroplastic protein biosynthesis.</text>
</comment>
<keyword evidence="7" id="KW-1185">Reference proteome</keyword>
<evidence type="ECO:0000313" key="8">
    <source>
        <dbReference type="RefSeq" id="XP_010485359.1"/>
    </source>
</evidence>
<dbReference type="Proteomes" id="UP000694864">
    <property type="component" value="Chromosome 19"/>
</dbReference>
<evidence type="ECO:0000256" key="3">
    <source>
        <dbReference type="ARBA" id="ARBA00014063"/>
    </source>
</evidence>
<dbReference type="Gene3D" id="1.10.132.20">
    <property type="entry name" value="Ribosome-recycling factor"/>
    <property type="match status" value="1"/>
</dbReference>
<protein>
    <recommendedName>
        <fullName evidence="3">Ribosome-recycling factor, chloroplastic</fullName>
    </recommendedName>
    <alternativeName>
        <fullName evidence="5">Ribosome-releasing factor, chloroplastic</fullName>
    </alternativeName>
</protein>
<reference evidence="7" key="1">
    <citation type="journal article" date="2014" name="Nat. Commun.">
        <title>The emerging biofuel crop Camelina sativa retains a highly undifferentiated hexaploid genome structure.</title>
        <authorList>
            <person name="Kagale S."/>
            <person name="Koh C."/>
            <person name="Nixon J."/>
            <person name="Bollina V."/>
            <person name="Clarke W.E."/>
            <person name="Tuteja R."/>
            <person name="Spillane C."/>
            <person name="Robinson S.J."/>
            <person name="Links M.G."/>
            <person name="Clarke C."/>
            <person name="Higgins E.E."/>
            <person name="Huebert T."/>
            <person name="Sharpe A.G."/>
            <person name="Parkin I.A."/>
        </authorList>
    </citation>
    <scope>NUCLEOTIDE SEQUENCE [LARGE SCALE GENOMIC DNA]</scope>
    <source>
        <strain evidence="7">cv. DH55</strain>
    </source>
</reference>
<proteinExistence type="inferred from homology"/>
<dbReference type="PANTHER" id="PTHR20982:SF3">
    <property type="entry name" value="MITOCHONDRIAL RIBOSOME RECYCLING FACTOR PSEUDO 1"/>
    <property type="match status" value="1"/>
</dbReference>
<dbReference type="GeneID" id="104763711"/>
<evidence type="ECO:0000313" key="7">
    <source>
        <dbReference type="Proteomes" id="UP000694864"/>
    </source>
</evidence>
<dbReference type="SUPFAM" id="SSF55194">
    <property type="entry name" value="Ribosome recycling factor, RRF"/>
    <property type="match status" value="1"/>
</dbReference>
<sequence>MAMLVRRALSSSRNAIGFLRRSSSVVQSRDFFSISSSSPNLRMRMIGSRDSQSDLSHMPDFLRDSCRGFAKGKKSKDDSSGATGMVDASPDIGPSVKAAASSQMEAAIDALSRDLTKLRTGRAAPGMLDHIVVETGGVKMPLNHLALVSVLDPKTLSINPYDPDTVKELEKAIVSSPLGLNPKLDGQRLVASIPALTKEHIQAMCKIVTKSSEVVKQSIRRARQKALEMVKKAGSSLPKDEVKRLEKEVEELTKKFVKSAEDMCKSKEKEITQA</sequence>
<organism evidence="7 8">
    <name type="scientific">Camelina sativa</name>
    <name type="common">False flax</name>
    <name type="synonym">Myagrum sativum</name>
    <dbReference type="NCBI Taxonomy" id="90675"/>
    <lineage>
        <taxon>Eukaryota</taxon>
        <taxon>Viridiplantae</taxon>
        <taxon>Streptophyta</taxon>
        <taxon>Embryophyta</taxon>
        <taxon>Tracheophyta</taxon>
        <taxon>Spermatophyta</taxon>
        <taxon>Magnoliopsida</taxon>
        <taxon>eudicotyledons</taxon>
        <taxon>Gunneridae</taxon>
        <taxon>Pentapetalae</taxon>
        <taxon>rosids</taxon>
        <taxon>malvids</taxon>
        <taxon>Brassicales</taxon>
        <taxon>Brassicaceae</taxon>
        <taxon>Camelineae</taxon>
        <taxon>Camelina</taxon>
    </lineage>
</organism>
<keyword evidence="4" id="KW-0648">Protein biosynthesis</keyword>
<dbReference type="RefSeq" id="XP_010485359.1">
    <property type="nucleotide sequence ID" value="XM_010487057.2"/>
</dbReference>
<reference evidence="8" key="2">
    <citation type="submission" date="2025-08" db="UniProtKB">
        <authorList>
            <consortium name="RefSeq"/>
        </authorList>
    </citation>
    <scope>IDENTIFICATION</scope>
    <source>
        <tissue evidence="8">Leaf</tissue>
    </source>
</reference>
<accession>A0ABM0XFR5</accession>
<dbReference type="InterPro" id="IPR023584">
    <property type="entry name" value="Ribosome_recyc_fac_dom"/>
</dbReference>
<evidence type="ECO:0000259" key="6">
    <source>
        <dbReference type="Pfam" id="PF01765"/>
    </source>
</evidence>
<evidence type="ECO:0000256" key="5">
    <source>
        <dbReference type="ARBA" id="ARBA00032397"/>
    </source>
</evidence>
<dbReference type="InterPro" id="IPR002661">
    <property type="entry name" value="Ribosome_recyc_fac"/>
</dbReference>
<dbReference type="Pfam" id="PF01765">
    <property type="entry name" value="RRF"/>
    <property type="match status" value="1"/>
</dbReference>
<comment type="similarity">
    <text evidence="2">Belongs to the RRF family.</text>
</comment>
<evidence type="ECO:0000256" key="2">
    <source>
        <dbReference type="ARBA" id="ARBA00005912"/>
    </source>
</evidence>
<evidence type="ECO:0000256" key="1">
    <source>
        <dbReference type="ARBA" id="ARBA00002952"/>
    </source>
</evidence>
<feature type="domain" description="Ribosome recycling factor" evidence="6">
    <location>
        <begin position="112"/>
        <end position="271"/>
    </location>
</feature>